<dbReference type="Gene3D" id="1.10.565.10">
    <property type="entry name" value="Retinoid X Receptor"/>
    <property type="match status" value="1"/>
</dbReference>
<evidence type="ECO:0000313" key="6">
    <source>
        <dbReference type="Proteomes" id="UP001432322"/>
    </source>
</evidence>
<dbReference type="GO" id="GO:0005634">
    <property type="term" value="C:nucleus"/>
    <property type="evidence" value="ECO:0007669"/>
    <property type="project" value="TreeGrafter"/>
</dbReference>
<feature type="domain" description="NR LBD" evidence="4">
    <location>
        <begin position="5"/>
        <end position="88"/>
    </location>
</feature>
<dbReference type="AlphaFoldDB" id="A0AAV5VPH6"/>
<dbReference type="Pfam" id="PF00104">
    <property type="entry name" value="Hormone_recep"/>
    <property type="match status" value="1"/>
</dbReference>
<dbReference type="GO" id="GO:0003700">
    <property type="term" value="F:DNA-binding transcription factor activity"/>
    <property type="evidence" value="ECO:0007669"/>
    <property type="project" value="TreeGrafter"/>
</dbReference>
<evidence type="ECO:0000256" key="1">
    <source>
        <dbReference type="ARBA" id="ARBA00023015"/>
    </source>
</evidence>
<dbReference type="InterPro" id="IPR035500">
    <property type="entry name" value="NHR-like_dom_sf"/>
</dbReference>
<evidence type="ECO:0000256" key="3">
    <source>
        <dbReference type="ARBA" id="ARBA00023170"/>
    </source>
</evidence>
<keyword evidence="6" id="KW-1185">Reference proteome</keyword>
<reference evidence="5" key="1">
    <citation type="submission" date="2023-10" db="EMBL/GenBank/DDBJ databases">
        <title>Genome assembly of Pristionchus species.</title>
        <authorList>
            <person name="Yoshida K."/>
            <person name="Sommer R.J."/>
        </authorList>
    </citation>
    <scope>NUCLEOTIDE SEQUENCE</scope>
    <source>
        <strain evidence="5">RS5133</strain>
    </source>
</reference>
<name>A0AAV5VPH6_9BILA</name>
<accession>A0AAV5VPH6</accession>
<dbReference type="EMBL" id="BTSY01000004">
    <property type="protein sequence ID" value="GMT21455.1"/>
    <property type="molecule type" value="Genomic_DNA"/>
</dbReference>
<protein>
    <recommendedName>
        <fullName evidence="4">NR LBD domain-containing protein</fullName>
    </recommendedName>
</protein>
<keyword evidence="3" id="KW-0675">Receptor</keyword>
<proteinExistence type="predicted"/>
<feature type="non-terminal residue" evidence="5">
    <location>
        <position position="1"/>
    </location>
</feature>
<gene>
    <name evidence="5" type="ORF">PFISCL1PPCAC_12752</name>
</gene>
<dbReference type="Proteomes" id="UP001432322">
    <property type="component" value="Unassembled WGS sequence"/>
</dbReference>
<sequence>TLDRAAIDDTELHAIFALLVCDADVASGDLSESTMTALDDIRTEVLHDLHWYYTRQLGLAEYSTRLGHIMILCFALEECSALFREQFRMQAALFDLVTAESMLKELIL</sequence>
<keyword evidence="1" id="KW-0805">Transcription regulation</keyword>
<dbReference type="InterPro" id="IPR000536">
    <property type="entry name" value="Nucl_hrmn_rcpt_lig-bd"/>
</dbReference>
<keyword evidence="2" id="KW-0804">Transcription</keyword>
<evidence type="ECO:0000259" key="4">
    <source>
        <dbReference type="Pfam" id="PF00104"/>
    </source>
</evidence>
<evidence type="ECO:0000256" key="2">
    <source>
        <dbReference type="ARBA" id="ARBA00023163"/>
    </source>
</evidence>
<dbReference type="SUPFAM" id="SSF48508">
    <property type="entry name" value="Nuclear receptor ligand-binding domain"/>
    <property type="match status" value="1"/>
</dbReference>
<organism evidence="5 6">
    <name type="scientific">Pristionchus fissidentatus</name>
    <dbReference type="NCBI Taxonomy" id="1538716"/>
    <lineage>
        <taxon>Eukaryota</taxon>
        <taxon>Metazoa</taxon>
        <taxon>Ecdysozoa</taxon>
        <taxon>Nematoda</taxon>
        <taxon>Chromadorea</taxon>
        <taxon>Rhabditida</taxon>
        <taxon>Rhabditina</taxon>
        <taxon>Diplogasteromorpha</taxon>
        <taxon>Diplogasteroidea</taxon>
        <taxon>Neodiplogasteridae</taxon>
        <taxon>Pristionchus</taxon>
    </lineage>
</organism>
<dbReference type="PANTHER" id="PTHR46011">
    <property type="entry name" value="NUCLEAR HORMONE RECEPTOR FAMILY MEMBER NHR-86-RELATED"/>
    <property type="match status" value="1"/>
</dbReference>
<evidence type="ECO:0000313" key="5">
    <source>
        <dbReference type="EMBL" id="GMT21455.1"/>
    </source>
</evidence>
<comment type="caution">
    <text evidence="5">The sequence shown here is derived from an EMBL/GenBank/DDBJ whole genome shotgun (WGS) entry which is preliminary data.</text>
</comment>
<dbReference type="PANTHER" id="PTHR46011:SF6">
    <property type="entry name" value="HIGH ZINC ACTIVATED NUCLEAR RECEPTOR PROTEIN"/>
    <property type="match status" value="1"/>
</dbReference>